<reference evidence="1 2" key="1">
    <citation type="submission" date="2019-10" db="EMBL/GenBank/DDBJ databases">
        <title>Draft Genome Sequence of Cytophagaceae sp. SJW1-29.</title>
        <authorList>
            <person name="Choi A."/>
        </authorList>
    </citation>
    <scope>NUCLEOTIDE SEQUENCE [LARGE SCALE GENOMIC DNA]</scope>
    <source>
        <strain evidence="1 2">SJW1-29</strain>
    </source>
</reference>
<evidence type="ECO:0000313" key="1">
    <source>
        <dbReference type="EMBL" id="MPR36910.1"/>
    </source>
</evidence>
<gene>
    <name evidence="1" type="ORF">GBK04_27155</name>
</gene>
<dbReference type="EMBL" id="WHLY01000002">
    <property type="protein sequence ID" value="MPR36910.1"/>
    <property type="molecule type" value="Genomic_DNA"/>
</dbReference>
<protein>
    <submittedName>
        <fullName evidence="1">Uncharacterized protein</fullName>
    </submittedName>
</protein>
<name>A0A7C9FFS3_9BACT</name>
<evidence type="ECO:0000313" key="2">
    <source>
        <dbReference type="Proteomes" id="UP000479293"/>
    </source>
</evidence>
<comment type="caution">
    <text evidence="1">The sequence shown here is derived from an EMBL/GenBank/DDBJ whole genome shotgun (WGS) entry which is preliminary data.</text>
</comment>
<organism evidence="1 2">
    <name type="scientific">Salmonirosea aquatica</name>
    <dbReference type="NCBI Taxonomy" id="2654236"/>
    <lineage>
        <taxon>Bacteria</taxon>
        <taxon>Pseudomonadati</taxon>
        <taxon>Bacteroidota</taxon>
        <taxon>Cytophagia</taxon>
        <taxon>Cytophagales</taxon>
        <taxon>Spirosomataceae</taxon>
        <taxon>Salmonirosea</taxon>
    </lineage>
</organism>
<sequence>MDFGDDAYNGNDYADIGEAQATVSATNAEIAKSQNLMQAIVKNTQITAEAIRMLADITSSMSGKIDSLVGATNSVAAASNRAADAGYQAAAASNRAADAAAMGKQHDA</sequence>
<accession>A0A7C9FFS3</accession>
<keyword evidence="2" id="KW-1185">Reference proteome</keyword>
<dbReference type="RefSeq" id="WP_152765217.1">
    <property type="nucleotide sequence ID" value="NZ_WHLY01000002.1"/>
</dbReference>
<dbReference type="AlphaFoldDB" id="A0A7C9FFS3"/>
<proteinExistence type="predicted"/>
<dbReference type="Proteomes" id="UP000479293">
    <property type="component" value="Unassembled WGS sequence"/>
</dbReference>